<gene>
    <name evidence="2" type="ORF">KI809_11595</name>
</gene>
<feature type="transmembrane region" description="Helical" evidence="1">
    <location>
        <begin position="284"/>
        <end position="304"/>
    </location>
</feature>
<dbReference type="NCBIfam" id="TIGR04112">
    <property type="entry name" value="seleno_YedE"/>
    <property type="match status" value="1"/>
</dbReference>
<feature type="transmembrane region" description="Helical" evidence="1">
    <location>
        <begin position="47"/>
        <end position="64"/>
    </location>
</feature>
<name>A0AAW4LA74_9BACT</name>
<evidence type="ECO:0000256" key="1">
    <source>
        <dbReference type="SAM" id="Phobius"/>
    </source>
</evidence>
<protein>
    <submittedName>
        <fullName evidence="2">YedE-related selenium metabolism membrane protein</fullName>
    </submittedName>
</protein>
<feature type="transmembrane region" description="Helical" evidence="1">
    <location>
        <begin position="251"/>
        <end position="272"/>
    </location>
</feature>
<sequence length="338" mass="35042">MGVLGVLLSVWGNPENSGICISCFMENSAGALGLHGNARLQYLRPELPGFVLGAAFSSLIAGEFKPRSGNSPALRFFSGIFLIVGCAIFVGCPIKMLLRLCAGDLTAAIAAAGLVSGVWIGLQLLARGVDLGSQQKTNPMSGFLVPLLFALLLLFVLVPPAFVIASTEGSSSRHAPVLISLASGLFIGVIAQRSRFCITGSLRDILLMGRRAPQLSGFAAFALSATIASLATGGMRVSLYGQPGAHLEHFWSFLGMLLVGWISVMIGGCPFRQLVKAGEGDTDAGMAVLGMFLGGALVQSWGIAATAAGVPIYGKVAALAGIAFSLLVSLFLRNRLAD</sequence>
<organism evidence="2 3">
    <name type="scientific">Geoanaerobacter pelophilus</name>
    <dbReference type="NCBI Taxonomy" id="60036"/>
    <lineage>
        <taxon>Bacteria</taxon>
        <taxon>Pseudomonadati</taxon>
        <taxon>Thermodesulfobacteriota</taxon>
        <taxon>Desulfuromonadia</taxon>
        <taxon>Geobacterales</taxon>
        <taxon>Geobacteraceae</taxon>
        <taxon>Geoanaerobacter</taxon>
    </lineage>
</organism>
<keyword evidence="1" id="KW-0472">Membrane</keyword>
<dbReference type="InterPro" id="IPR007272">
    <property type="entry name" value="Sulf_transp_TsuA/YedE"/>
</dbReference>
<feature type="transmembrane region" description="Helical" evidence="1">
    <location>
        <begin position="212"/>
        <end position="231"/>
    </location>
</feature>
<dbReference type="AlphaFoldDB" id="A0AAW4LA74"/>
<keyword evidence="1" id="KW-1133">Transmembrane helix</keyword>
<dbReference type="EMBL" id="JAHCVJ010000004">
    <property type="protein sequence ID" value="MBT0664944.1"/>
    <property type="molecule type" value="Genomic_DNA"/>
</dbReference>
<accession>A0AAW4LA74</accession>
<dbReference type="Proteomes" id="UP000811899">
    <property type="component" value="Unassembled WGS sequence"/>
</dbReference>
<feature type="transmembrane region" description="Helical" evidence="1">
    <location>
        <begin position="174"/>
        <end position="191"/>
    </location>
</feature>
<feature type="transmembrane region" description="Helical" evidence="1">
    <location>
        <begin position="310"/>
        <end position="332"/>
    </location>
</feature>
<keyword evidence="1" id="KW-0812">Transmembrane</keyword>
<dbReference type="InterPro" id="IPR026366">
    <property type="entry name" value="Seleno_YedE"/>
</dbReference>
<feature type="transmembrane region" description="Helical" evidence="1">
    <location>
        <begin position="76"/>
        <end position="98"/>
    </location>
</feature>
<comment type="caution">
    <text evidence="2">The sequence shown here is derived from an EMBL/GenBank/DDBJ whole genome shotgun (WGS) entry which is preliminary data.</text>
</comment>
<feature type="transmembrane region" description="Helical" evidence="1">
    <location>
        <begin position="143"/>
        <end position="162"/>
    </location>
</feature>
<keyword evidence="3" id="KW-1185">Reference proteome</keyword>
<dbReference type="Pfam" id="PF04143">
    <property type="entry name" value="Sulf_transp"/>
    <property type="match status" value="1"/>
</dbReference>
<evidence type="ECO:0000313" key="2">
    <source>
        <dbReference type="EMBL" id="MBT0664944.1"/>
    </source>
</evidence>
<reference evidence="2 3" key="1">
    <citation type="submission" date="2021-05" db="EMBL/GenBank/DDBJ databases">
        <title>The draft genome of Geobacter pelophilus DSM 12255.</title>
        <authorList>
            <person name="Xu Z."/>
            <person name="Masuda Y."/>
            <person name="Itoh H."/>
            <person name="Senoo K."/>
        </authorList>
    </citation>
    <scope>NUCLEOTIDE SEQUENCE [LARGE SCALE GENOMIC DNA]</scope>
    <source>
        <strain evidence="2 3">DSM 12255</strain>
    </source>
</reference>
<feature type="transmembrane region" description="Helical" evidence="1">
    <location>
        <begin position="104"/>
        <end position="122"/>
    </location>
</feature>
<evidence type="ECO:0000313" key="3">
    <source>
        <dbReference type="Proteomes" id="UP000811899"/>
    </source>
</evidence>
<proteinExistence type="predicted"/>